<comment type="caution">
    <text evidence="2">The sequence shown here is derived from an EMBL/GenBank/DDBJ whole genome shotgun (WGS) entry which is preliminary data.</text>
</comment>
<protein>
    <submittedName>
        <fullName evidence="2">Uncharacterized protein</fullName>
    </submittedName>
</protein>
<evidence type="ECO:0000313" key="2">
    <source>
        <dbReference type="EMBL" id="KAK3778966.1"/>
    </source>
</evidence>
<sequence length="183" mass="20548">MTPQRVYCFNLYMSVFEANTFDDGASRANTRRRRVREATILHCPCCVTVEFGSVQGLRACLFFQAKMSATMYFFFKKVVGGTSFRVALGCARDALVFRLVQARFRLAKFEWRGWPSPVLPQLSSVIPSSLASKKPSLDGLEPKHTLFASEFMRVLFPSPLPSQSTATTARCPRPNCRSGTQTQ</sequence>
<organism evidence="2 3">
    <name type="scientific">Elysia crispata</name>
    <name type="common">lettuce slug</name>
    <dbReference type="NCBI Taxonomy" id="231223"/>
    <lineage>
        <taxon>Eukaryota</taxon>
        <taxon>Metazoa</taxon>
        <taxon>Spiralia</taxon>
        <taxon>Lophotrochozoa</taxon>
        <taxon>Mollusca</taxon>
        <taxon>Gastropoda</taxon>
        <taxon>Heterobranchia</taxon>
        <taxon>Euthyneura</taxon>
        <taxon>Panpulmonata</taxon>
        <taxon>Sacoglossa</taxon>
        <taxon>Placobranchoidea</taxon>
        <taxon>Plakobranchidae</taxon>
        <taxon>Elysia</taxon>
    </lineage>
</organism>
<dbReference type="AlphaFoldDB" id="A0AAE1DQ43"/>
<proteinExistence type="predicted"/>
<feature type="region of interest" description="Disordered" evidence="1">
    <location>
        <begin position="161"/>
        <end position="183"/>
    </location>
</feature>
<reference evidence="2" key="1">
    <citation type="journal article" date="2023" name="G3 (Bethesda)">
        <title>A reference genome for the long-term kleptoplast-retaining sea slug Elysia crispata morphotype clarki.</title>
        <authorList>
            <person name="Eastman K.E."/>
            <person name="Pendleton A.L."/>
            <person name="Shaikh M.A."/>
            <person name="Suttiyut T."/>
            <person name="Ogas R."/>
            <person name="Tomko P."/>
            <person name="Gavelis G."/>
            <person name="Widhalm J.R."/>
            <person name="Wisecaver J.H."/>
        </authorList>
    </citation>
    <scope>NUCLEOTIDE SEQUENCE</scope>
    <source>
        <strain evidence="2">ECLA1</strain>
    </source>
</reference>
<name>A0AAE1DQ43_9GAST</name>
<dbReference type="EMBL" id="JAWDGP010002890">
    <property type="protein sequence ID" value="KAK3778966.1"/>
    <property type="molecule type" value="Genomic_DNA"/>
</dbReference>
<evidence type="ECO:0000313" key="3">
    <source>
        <dbReference type="Proteomes" id="UP001283361"/>
    </source>
</evidence>
<dbReference type="Proteomes" id="UP001283361">
    <property type="component" value="Unassembled WGS sequence"/>
</dbReference>
<accession>A0AAE1DQ43</accession>
<gene>
    <name evidence="2" type="ORF">RRG08_034227</name>
</gene>
<evidence type="ECO:0000256" key="1">
    <source>
        <dbReference type="SAM" id="MobiDB-lite"/>
    </source>
</evidence>
<keyword evidence="3" id="KW-1185">Reference proteome</keyword>